<dbReference type="OrthoDB" id="194358at2759"/>
<feature type="region of interest" description="Disordered" evidence="3">
    <location>
        <begin position="1"/>
        <end position="25"/>
    </location>
</feature>
<dbReference type="InterPro" id="IPR002110">
    <property type="entry name" value="Ankyrin_rpt"/>
</dbReference>
<dbReference type="EMBL" id="MCFJ01000008">
    <property type="protein sequence ID" value="ORY63313.1"/>
    <property type="molecule type" value="Genomic_DNA"/>
</dbReference>
<evidence type="ECO:0000256" key="3">
    <source>
        <dbReference type="SAM" id="MobiDB-lite"/>
    </source>
</evidence>
<feature type="domain" description="Nephrocystin 3-like N-terminal" evidence="4">
    <location>
        <begin position="106"/>
        <end position="281"/>
    </location>
</feature>
<feature type="repeat" description="ANK" evidence="2">
    <location>
        <begin position="698"/>
        <end position="730"/>
    </location>
</feature>
<dbReference type="RefSeq" id="XP_040714970.1">
    <property type="nucleotide sequence ID" value="XM_040865301.1"/>
</dbReference>
<dbReference type="Proteomes" id="UP000193689">
    <property type="component" value="Unassembled WGS sequence"/>
</dbReference>
<accession>A0A1Y2DVM7</accession>
<name>A0A1Y2DVM7_9PEZI</name>
<dbReference type="STRING" id="1141098.A0A1Y2DVM7"/>
<dbReference type="SMART" id="SM00248">
    <property type="entry name" value="ANK"/>
    <property type="match status" value="4"/>
</dbReference>
<dbReference type="Gene3D" id="1.25.40.20">
    <property type="entry name" value="Ankyrin repeat-containing domain"/>
    <property type="match status" value="1"/>
</dbReference>
<dbReference type="InterPro" id="IPR056884">
    <property type="entry name" value="NPHP3-like_N"/>
</dbReference>
<feature type="compositionally biased region" description="Acidic residues" evidence="3">
    <location>
        <begin position="14"/>
        <end position="24"/>
    </location>
</feature>
<dbReference type="GeneID" id="63781513"/>
<dbReference type="AlphaFoldDB" id="A0A1Y2DVM7"/>
<comment type="caution">
    <text evidence="5">The sequence shown here is derived from an EMBL/GenBank/DDBJ whole genome shotgun (WGS) entry which is preliminary data.</text>
</comment>
<evidence type="ECO:0000256" key="2">
    <source>
        <dbReference type="PROSITE-ProRule" id="PRU00023"/>
    </source>
</evidence>
<feature type="repeat" description="ANK" evidence="2">
    <location>
        <begin position="732"/>
        <end position="753"/>
    </location>
</feature>
<dbReference type="PROSITE" id="PS50088">
    <property type="entry name" value="ANK_REPEAT"/>
    <property type="match status" value="3"/>
</dbReference>
<keyword evidence="6" id="KW-1185">Reference proteome</keyword>
<dbReference type="SUPFAM" id="SSF52540">
    <property type="entry name" value="P-loop containing nucleoside triphosphate hydrolases"/>
    <property type="match status" value="1"/>
</dbReference>
<evidence type="ECO:0000313" key="5">
    <source>
        <dbReference type="EMBL" id="ORY63313.1"/>
    </source>
</evidence>
<protein>
    <recommendedName>
        <fullName evidence="4">Nephrocystin 3-like N-terminal domain-containing protein</fullName>
    </recommendedName>
</protein>
<feature type="repeat" description="ANK" evidence="2">
    <location>
        <begin position="665"/>
        <end position="697"/>
    </location>
</feature>
<dbReference type="PANTHER" id="PTHR10039">
    <property type="entry name" value="AMELOGENIN"/>
    <property type="match status" value="1"/>
</dbReference>
<dbReference type="Gene3D" id="3.40.50.300">
    <property type="entry name" value="P-loop containing nucleotide triphosphate hydrolases"/>
    <property type="match status" value="1"/>
</dbReference>
<dbReference type="InterPro" id="IPR036770">
    <property type="entry name" value="Ankyrin_rpt-contain_sf"/>
</dbReference>
<sequence>MKRPHKRQKFDAWHDEEEQQADGDTDYRQHRQIENRFDGQGIQNSNGNIQVCRDVNITNINRTDRTIGDHEILASRRDNRKALMDRLSFDQMDSRRSTIKMAYPTTCEWLLRHPEYVGWLDAEKLVQHHGFLWINGKPGAGKSTLMKFVYNYTKKRTTEDEFCSSFFFNARGDDLKKSTLGMYRSLLLQLLKKIPALQEVLDDPDMFSERQIDCPQWTIEMLQELFSAAIAKLGQRRFTCFIDALDECDEQQVQDMVVYFEYLGNVAVEQHRRLYICFSSRPYPNIKIQNGRQFTLEDQTGHGEDLAKYVRSHLQAGQGNFIDQVRAEILQKANGVFIWVVLVVEILNREFRAGRIFAVRKRLHEIPAKMSDLFKDILRRDNTNMMDLLLCIQWILFAKRPLRREEFYFALVSGLDPDPENLRWNPGKITTDDMDKFVLNSSKGLAELTKSNSQTVQFIHESVRDFLIKDNGLCDLWPELGKDLHSLSHNRLKQCCHTYMTIDLSGYMPHDVTLPRASSDDAKSLRQVVSKQFPFLDYATSHALYHANEAAIGLPQNDFLEEFALKKWIKQHNLYEKFEISRHTSSASLLYILAENNFARLIKAVRQRDPRINIYGERYHYPLFAALINSHQDAVEALSQSGTTGSKNDDIFARLEYGQDFEALRVRTPLLWATKNGHEAIVQLLVENGAQIEAPDHHGRTPLSWAAEKEHKAIVQLLLEKGAQTEAPDEYYGQTPLSWAAENGHEAIVQLLV</sequence>
<dbReference type="PANTHER" id="PTHR10039:SF5">
    <property type="entry name" value="NACHT DOMAIN-CONTAINING PROTEIN"/>
    <property type="match status" value="1"/>
</dbReference>
<dbReference type="SUPFAM" id="SSF48403">
    <property type="entry name" value="Ankyrin repeat"/>
    <property type="match status" value="1"/>
</dbReference>
<dbReference type="Pfam" id="PF12796">
    <property type="entry name" value="Ank_2"/>
    <property type="match status" value="1"/>
</dbReference>
<evidence type="ECO:0000256" key="1">
    <source>
        <dbReference type="ARBA" id="ARBA00022737"/>
    </source>
</evidence>
<dbReference type="InterPro" id="IPR027417">
    <property type="entry name" value="P-loop_NTPase"/>
</dbReference>
<dbReference type="Pfam" id="PF00023">
    <property type="entry name" value="Ank"/>
    <property type="match status" value="1"/>
</dbReference>
<evidence type="ECO:0000259" key="4">
    <source>
        <dbReference type="Pfam" id="PF24883"/>
    </source>
</evidence>
<organism evidence="5 6">
    <name type="scientific">Pseudomassariella vexata</name>
    <dbReference type="NCBI Taxonomy" id="1141098"/>
    <lineage>
        <taxon>Eukaryota</taxon>
        <taxon>Fungi</taxon>
        <taxon>Dikarya</taxon>
        <taxon>Ascomycota</taxon>
        <taxon>Pezizomycotina</taxon>
        <taxon>Sordariomycetes</taxon>
        <taxon>Xylariomycetidae</taxon>
        <taxon>Amphisphaeriales</taxon>
        <taxon>Pseudomassariaceae</taxon>
        <taxon>Pseudomassariella</taxon>
    </lineage>
</organism>
<gene>
    <name evidence="5" type="ORF">BCR38DRAFT_524899</name>
</gene>
<dbReference type="InParanoid" id="A0A1Y2DVM7"/>
<dbReference type="PROSITE" id="PS50297">
    <property type="entry name" value="ANK_REP_REGION"/>
    <property type="match status" value="3"/>
</dbReference>
<feature type="non-terminal residue" evidence="5">
    <location>
        <position position="753"/>
    </location>
</feature>
<keyword evidence="2" id="KW-0040">ANK repeat</keyword>
<dbReference type="Pfam" id="PF24883">
    <property type="entry name" value="NPHP3_N"/>
    <property type="match status" value="1"/>
</dbReference>
<keyword evidence="1" id="KW-0677">Repeat</keyword>
<reference evidence="5 6" key="1">
    <citation type="submission" date="2016-07" db="EMBL/GenBank/DDBJ databases">
        <title>Pervasive Adenine N6-methylation of Active Genes in Fungi.</title>
        <authorList>
            <consortium name="DOE Joint Genome Institute"/>
            <person name="Mondo S.J."/>
            <person name="Dannebaum R.O."/>
            <person name="Kuo R.C."/>
            <person name="Labutti K."/>
            <person name="Haridas S."/>
            <person name="Kuo A."/>
            <person name="Salamov A."/>
            <person name="Ahrendt S.R."/>
            <person name="Lipzen A."/>
            <person name="Sullivan W."/>
            <person name="Andreopoulos W.B."/>
            <person name="Clum A."/>
            <person name="Lindquist E."/>
            <person name="Daum C."/>
            <person name="Ramamoorthy G.K."/>
            <person name="Gryganskyi A."/>
            <person name="Culley D."/>
            <person name="Magnuson J.K."/>
            <person name="James T.Y."/>
            <person name="O'Malley M.A."/>
            <person name="Stajich J.E."/>
            <person name="Spatafora J.W."/>
            <person name="Visel A."/>
            <person name="Grigoriev I.V."/>
        </authorList>
    </citation>
    <scope>NUCLEOTIDE SEQUENCE [LARGE SCALE GENOMIC DNA]</scope>
    <source>
        <strain evidence="5 6">CBS 129021</strain>
    </source>
</reference>
<proteinExistence type="predicted"/>
<evidence type="ECO:0000313" key="6">
    <source>
        <dbReference type="Proteomes" id="UP000193689"/>
    </source>
</evidence>